<proteinExistence type="predicted"/>
<evidence type="ECO:0000256" key="1">
    <source>
        <dbReference type="SAM" id="MobiDB-lite"/>
    </source>
</evidence>
<evidence type="ECO:0000313" key="3">
    <source>
        <dbReference type="Proteomes" id="UP000799424"/>
    </source>
</evidence>
<accession>A0A6A7AA41</accession>
<keyword evidence="3" id="KW-1185">Reference proteome</keyword>
<dbReference type="AlphaFoldDB" id="A0A6A7AA41"/>
<dbReference type="EMBL" id="MU006220">
    <property type="protein sequence ID" value="KAF2830171.1"/>
    <property type="molecule type" value="Genomic_DNA"/>
</dbReference>
<feature type="region of interest" description="Disordered" evidence="1">
    <location>
        <begin position="96"/>
        <end position="115"/>
    </location>
</feature>
<reference evidence="2" key="1">
    <citation type="journal article" date="2020" name="Stud. Mycol.">
        <title>101 Dothideomycetes genomes: a test case for predicting lifestyles and emergence of pathogens.</title>
        <authorList>
            <person name="Haridas S."/>
            <person name="Albert R."/>
            <person name="Binder M."/>
            <person name="Bloem J."/>
            <person name="Labutti K."/>
            <person name="Salamov A."/>
            <person name="Andreopoulos B."/>
            <person name="Baker S."/>
            <person name="Barry K."/>
            <person name="Bills G."/>
            <person name="Bluhm B."/>
            <person name="Cannon C."/>
            <person name="Castanera R."/>
            <person name="Culley D."/>
            <person name="Daum C."/>
            <person name="Ezra D."/>
            <person name="Gonzalez J."/>
            <person name="Henrissat B."/>
            <person name="Kuo A."/>
            <person name="Liang C."/>
            <person name="Lipzen A."/>
            <person name="Lutzoni F."/>
            <person name="Magnuson J."/>
            <person name="Mondo S."/>
            <person name="Nolan M."/>
            <person name="Ohm R."/>
            <person name="Pangilinan J."/>
            <person name="Park H.-J."/>
            <person name="Ramirez L."/>
            <person name="Alfaro M."/>
            <person name="Sun H."/>
            <person name="Tritt A."/>
            <person name="Yoshinaga Y."/>
            <person name="Zwiers L.-H."/>
            <person name="Turgeon B."/>
            <person name="Goodwin S."/>
            <person name="Spatafora J."/>
            <person name="Crous P."/>
            <person name="Grigoriev I."/>
        </authorList>
    </citation>
    <scope>NUCLEOTIDE SEQUENCE</scope>
    <source>
        <strain evidence="2">CBS 113818</strain>
    </source>
</reference>
<protein>
    <submittedName>
        <fullName evidence="2">Uncharacterized protein</fullName>
    </submittedName>
</protein>
<gene>
    <name evidence="2" type="ORF">CC86DRAFT_181604</name>
</gene>
<organism evidence="2 3">
    <name type="scientific">Ophiobolus disseminans</name>
    <dbReference type="NCBI Taxonomy" id="1469910"/>
    <lineage>
        <taxon>Eukaryota</taxon>
        <taxon>Fungi</taxon>
        <taxon>Dikarya</taxon>
        <taxon>Ascomycota</taxon>
        <taxon>Pezizomycotina</taxon>
        <taxon>Dothideomycetes</taxon>
        <taxon>Pleosporomycetidae</taxon>
        <taxon>Pleosporales</taxon>
        <taxon>Pleosporineae</taxon>
        <taxon>Phaeosphaeriaceae</taxon>
        <taxon>Ophiobolus</taxon>
    </lineage>
</organism>
<sequence>MNAIERNWSVLGQYHVCSKRKAKTSLSLRLLLHRPKGRRVTDGSISQYHDSFPKDANYVASTTCTKPNSSVEGKRRGVDAMCRLNMDAYCQGQPEAQTPSLRRFTPTPRRRSAKTSVVSATLGIDLKAERCCNYSRERYTSFSGPSVQGFP</sequence>
<name>A0A6A7AA41_9PLEO</name>
<dbReference type="Proteomes" id="UP000799424">
    <property type="component" value="Unassembled WGS sequence"/>
</dbReference>
<evidence type="ECO:0000313" key="2">
    <source>
        <dbReference type="EMBL" id="KAF2830171.1"/>
    </source>
</evidence>